<dbReference type="GO" id="GO:0008324">
    <property type="term" value="F:monoatomic cation transmembrane transporter activity"/>
    <property type="evidence" value="ECO:0007669"/>
    <property type="project" value="InterPro"/>
</dbReference>
<dbReference type="Gene3D" id="3.30.70.1450">
    <property type="entry name" value="Regulator of K+ conductance, C-terminal domain"/>
    <property type="match status" value="1"/>
</dbReference>
<keyword evidence="2" id="KW-0238">DNA-binding</keyword>
<gene>
    <name evidence="6" type="ORF">C447_13302</name>
</gene>
<dbReference type="eggNOG" id="arCOG01584">
    <property type="taxonomic scope" value="Archaea"/>
</dbReference>
<dbReference type="GO" id="GO:0043200">
    <property type="term" value="P:response to amino acid"/>
    <property type="evidence" value="ECO:0007669"/>
    <property type="project" value="TreeGrafter"/>
</dbReference>
<evidence type="ECO:0000259" key="4">
    <source>
        <dbReference type="PROSITE" id="PS50956"/>
    </source>
</evidence>
<dbReference type="Pfam" id="PF02080">
    <property type="entry name" value="TrkA_C"/>
    <property type="match status" value="1"/>
</dbReference>
<evidence type="ECO:0000259" key="5">
    <source>
        <dbReference type="PROSITE" id="PS51202"/>
    </source>
</evidence>
<dbReference type="Pfam" id="PF13412">
    <property type="entry name" value="HTH_24"/>
    <property type="match status" value="1"/>
</dbReference>
<dbReference type="PANTHER" id="PTHR30154">
    <property type="entry name" value="LEUCINE-RESPONSIVE REGULATORY PROTEIN"/>
    <property type="match status" value="1"/>
</dbReference>
<dbReference type="InterPro" id="IPR011991">
    <property type="entry name" value="ArsR-like_HTH"/>
</dbReference>
<dbReference type="GO" id="GO:0005829">
    <property type="term" value="C:cytosol"/>
    <property type="evidence" value="ECO:0007669"/>
    <property type="project" value="TreeGrafter"/>
</dbReference>
<evidence type="ECO:0000256" key="2">
    <source>
        <dbReference type="ARBA" id="ARBA00023125"/>
    </source>
</evidence>
<dbReference type="Gene3D" id="1.10.10.10">
    <property type="entry name" value="Winged helix-like DNA-binding domain superfamily/Winged helix DNA-binding domain"/>
    <property type="match status" value="1"/>
</dbReference>
<dbReference type="InterPro" id="IPR036721">
    <property type="entry name" value="RCK_C_sf"/>
</dbReference>
<keyword evidence="1" id="KW-0805">Transcription regulation</keyword>
<accession>M0LUR7</accession>
<dbReference type="InterPro" id="IPR036390">
    <property type="entry name" value="WH_DNA-bd_sf"/>
</dbReference>
<feature type="domain" description="RCK C-terminal" evidence="5">
    <location>
        <begin position="158"/>
        <end position="246"/>
    </location>
</feature>
<dbReference type="RefSeq" id="WP_007694659.1">
    <property type="nucleotide sequence ID" value="NZ_AJRK01000006.1"/>
</dbReference>
<dbReference type="AlphaFoldDB" id="M0LUR7"/>
<dbReference type="Proteomes" id="UP000011566">
    <property type="component" value="Unassembled WGS sequence"/>
</dbReference>
<protein>
    <submittedName>
        <fullName evidence="6">Transcription regulator</fullName>
    </submittedName>
</protein>
<evidence type="ECO:0000313" key="7">
    <source>
        <dbReference type="Proteomes" id="UP000011566"/>
    </source>
</evidence>
<dbReference type="CDD" id="cd00090">
    <property type="entry name" value="HTH_ARSR"/>
    <property type="match status" value="1"/>
</dbReference>
<proteinExistence type="predicted"/>
<evidence type="ECO:0000256" key="1">
    <source>
        <dbReference type="ARBA" id="ARBA00023015"/>
    </source>
</evidence>
<evidence type="ECO:0000313" key="6">
    <source>
        <dbReference type="EMBL" id="EMA37196.1"/>
    </source>
</evidence>
<dbReference type="GO" id="GO:0006813">
    <property type="term" value="P:potassium ion transport"/>
    <property type="evidence" value="ECO:0007669"/>
    <property type="project" value="InterPro"/>
</dbReference>
<feature type="domain" description="HTH asnC-type" evidence="4">
    <location>
        <begin position="4"/>
        <end position="68"/>
    </location>
</feature>
<evidence type="ECO:0000256" key="3">
    <source>
        <dbReference type="ARBA" id="ARBA00023163"/>
    </source>
</evidence>
<dbReference type="PANTHER" id="PTHR30154:SF34">
    <property type="entry name" value="TRANSCRIPTIONAL REGULATOR AZLB"/>
    <property type="match status" value="1"/>
</dbReference>
<dbReference type="PATRIC" id="fig|1132509.6.peg.3086"/>
<keyword evidence="3" id="KW-0804">Transcription</keyword>
<dbReference type="InterPro" id="IPR000485">
    <property type="entry name" value="AsnC-type_HTH_dom"/>
</dbReference>
<dbReference type="GO" id="GO:0043565">
    <property type="term" value="F:sequence-specific DNA binding"/>
    <property type="evidence" value="ECO:0007669"/>
    <property type="project" value="InterPro"/>
</dbReference>
<dbReference type="PROSITE" id="PS50956">
    <property type="entry name" value="HTH_ASNC_2"/>
    <property type="match status" value="1"/>
</dbReference>
<comment type="caution">
    <text evidence="6">The sequence shown here is derived from an EMBL/GenBank/DDBJ whole genome shotgun (WGS) entry which is preliminary data.</text>
</comment>
<dbReference type="SUPFAM" id="SSF46785">
    <property type="entry name" value="Winged helix' DNA-binding domain"/>
    <property type="match status" value="1"/>
</dbReference>
<dbReference type="InterPro" id="IPR006037">
    <property type="entry name" value="RCK_C"/>
</dbReference>
<dbReference type="SUPFAM" id="SSF116726">
    <property type="entry name" value="TrkA C-terminal domain-like"/>
    <property type="match status" value="1"/>
</dbReference>
<dbReference type="InterPro" id="IPR036388">
    <property type="entry name" value="WH-like_DNA-bd_sf"/>
</dbReference>
<sequence>MARLDEIDRRILYRLAEDARGTSAPTIAEEVNVSAGTIRNRIDQLEEDGILTGYHAAIDYERADDSLRNLFVCDVSVTERAHLATQALAIPGVVNVRELMSGRGNLHVTAVGADTEDLSRISHELSSLGVDIQGEDLVQSERTRSYQPYGPEEDPMEPSMTDFLNLSGEAEVVDLTIAENAAIAGLTLREANEDGLLGDEILVVAIERGESIITPKGHTTIQAGDLVTVFGRTGITDDFLGQFTGSAGN</sequence>
<name>M0LUR7_9EURY</name>
<dbReference type="EMBL" id="AOMB01000036">
    <property type="protein sequence ID" value="EMA37196.1"/>
    <property type="molecule type" value="Genomic_DNA"/>
</dbReference>
<dbReference type="InterPro" id="IPR019888">
    <property type="entry name" value="Tscrpt_reg_AsnC-like"/>
</dbReference>
<dbReference type="PROSITE" id="PS51202">
    <property type="entry name" value="RCK_C"/>
    <property type="match status" value="1"/>
</dbReference>
<keyword evidence="7" id="KW-1185">Reference proteome</keyword>
<dbReference type="SMART" id="SM00344">
    <property type="entry name" value="HTH_ASNC"/>
    <property type="match status" value="1"/>
</dbReference>
<dbReference type="OrthoDB" id="6762at2157"/>
<dbReference type="PRINTS" id="PR00033">
    <property type="entry name" value="HTHASNC"/>
</dbReference>
<organism evidence="6 7">
    <name type="scientific">Halococcus hamelinensis 100A6</name>
    <dbReference type="NCBI Taxonomy" id="1132509"/>
    <lineage>
        <taxon>Archaea</taxon>
        <taxon>Methanobacteriati</taxon>
        <taxon>Methanobacteriota</taxon>
        <taxon>Stenosarchaea group</taxon>
        <taxon>Halobacteria</taxon>
        <taxon>Halobacteriales</taxon>
        <taxon>Halococcaceae</taxon>
        <taxon>Halococcus</taxon>
    </lineage>
</organism>
<reference evidence="6 7" key="1">
    <citation type="journal article" date="2014" name="PLoS Genet.">
        <title>Phylogenetically driven sequencing of extremely halophilic archaea reveals strategies for static and dynamic osmo-response.</title>
        <authorList>
            <person name="Becker E.A."/>
            <person name="Seitzer P.M."/>
            <person name="Tritt A."/>
            <person name="Larsen D."/>
            <person name="Krusor M."/>
            <person name="Yao A.I."/>
            <person name="Wu D."/>
            <person name="Madern D."/>
            <person name="Eisen J.A."/>
            <person name="Darling A.E."/>
            <person name="Facciotti M.T."/>
        </authorList>
    </citation>
    <scope>NUCLEOTIDE SEQUENCE [LARGE SCALE GENOMIC DNA]</scope>
    <source>
        <strain evidence="6 7">100A6</strain>
    </source>
</reference>